<reference evidence="22 23" key="1">
    <citation type="journal article" date="2019" name="PLoS ONE">
        <title>Genomic analyses reveal an absence of contemporary introgressive admixture between fin whales and blue whales, despite known hybrids.</title>
        <authorList>
            <person name="Westbury M.V."/>
            <person name="Petersen B."/>
            <person name="Lorenzen E.D."/>
        </authorList>
    </citation>
    <scope>NUCLEOTIDE SEQUENCE [LARGE SCALE GENOMIC DNA]</scope>
    <source>
        <strain evidence="22">FinWhale-01</strain>
    </source>
</reference>
<dbReference type="GO" id="GO:0071949">
    <property type="term" value="F:FAD binding"/>
    <property type="evidence" value="ECO:0007669"/>
    <property type="project" value="InterPro"/>
</dbReference>
<evidence type="ECO:0000256" key="12">
    <source>
        <dbReference type="ARBA" id="ARBA00036704"/>
    </source>
</evidence>
<evidence type="ECO:0000256" key="9">
    <source>
        <dbReference type="ARBA" id="ARBA00023098"/>
    </source>
</evidence>
<dbReference type="SUPFAM" id="SSF56645">
    <property type="entry name" value="Acyl-CoA dehydrogenase NM domain-like"/>
    <property type="match status" value="1"/>
</dbReference>
<evidence type="ECO:0000313" key="22">
    <source>
        <dbReference type="EMBL" id="KAB0404187.1"/>
    </source>
</evidence>
<dbReference type="GO" id="GO:0016402">
    <property type="term" value="F:pristanoyl-CoA oxidase activity"/>
    <property type="evidence" value="ECO:0007669"/>
    <property type="project" value="TreeGrafter"/>
</dbReference>
<keyword evidence="9" id="KW-0443">Lipid metabolism</keyword>
<comment type="catalytic activity">
    <reaction evidence="15">
        <text>(2S)-pristanoyl-CoA + O2 = (2E)-pristenoyl-CoA + H2O2</text>
        <dbReference type="Rhea" id="RHEA:40459"/>
        <dbReference type="ChEBI" id="CHEBI:15379"/>
        <dbReference type="ChEBI" id="CHEBI:16240"/>
        <dbReference type="ChEBI" id="CHEBI:77099"/>
        <dbReference type="ChEBI" id="CHEBI:77293"/>
    </reaction>
    <physiologicalReaction direction="left-to-right" evidence="15">
        <dbReference type="Rhea" id="RHEA:40460"/>
    </physiologicalReaction>
</comment>
<comment type="catalytic activity">
    <reaction evidence="13">
        <text>hexadecanoyl-CoA + O2 = (2E)-hexadecenoyl-CoA + H2O2</text>
        <dbReference type="Rhea" id="RHEA:40167"/>
        <dbReference type="ChEBI" id="CHEBI:15379"/>
        <dbReference type="ChEBI" id="CHEBI:16240"/>
        <dbReference type="ChEBI" id="CHEBI:57379"/>
        <dbReference type="ChEBI" id="CHEBI:61526"/>
    </reaction>
    <physiologicalReaction direction="left-to-right" evidence="13">
        <dbReference type="Rhea" id="RHEA:40168"/>
    </physiologicalReaction>
</comment>
<evidence type="ECO:0000256" key="1">
    <source>
        <dbReference type="ARBA" id="ARBA00001974"/>
    </source>
</evidence>
<name>A0A6A1Q987_BALPH</name>
<comment type="pathway">
    <text evidence="3">Lipid metabolism; peroxisomal fatty acid beta-oxidation.</text>
</comment>
<dbReference type="SUPFAM" id="SSF47203">
    <property type="entry name" value="Acyl-CoA dehydrogenase C-terminal domain-like"/>
    <property type="match status" value="2"/>
</dbReference>
<comment type="caution">
    <text evidence="22">The sequence shown here is derived from an EMBL/GenBank/DDBJ whole genome shotgun (WGS) entry which is preliminary data.</text>
</comment>
<gene>
    <name evidence="22" type="ORF">E2I00_003888</name>
</gene>
<dbReference type="Pfam" id="PF22924">
    <property type="entry name" value="ACOX_C_alpha1"/>
    <property type="match status" value="1"/>
</dbReference>
<dbReference type="InterPro" id="IPR046373">
    <property type="entry name" value="Acyl-CoA_Oxase/DH_mid-dom_sf"/>
</dbReference>
<dbReference type="AlphaFoldDB" id="A0A6A1Q987"/>
<evidence type="ECO:0000256" key="11">
    <source>
        <dbReference type="ARBA" id="ARBA00036397"/>
    </source>
</evidence>
<evidence type="ECO:0000256" key="16">
    <source>
        <dbReference type="ARBA" id="ARBA00059159"/>
    </source>
</evidence>
<comment type="cofactor">
    <cofactor evidence="1">
        <name>FAD</name>
        <dbReference type="ChEBI" id="CHEBI:57692"/>
    </cofactor>
</comment>
<comment type="catalytic activity">
    <reaction evidence="14">
        <text>tetracosanoyl-CoA + O2 = (2E)-tetracosenoyl-CoA + H2O2</text>
        <dbReference type="Rhea" id="RHEA:40319"/>
        <dbReference type="ChEBI" id="CHEBI:15379"/>
        <dbReference type="ChEBI" id="CHEBI:16240"/>
        <dbReference type="ChEBI" id="CHEBI:65052"/>
        <dbReference type="ChEBI" id="CHEBI:74693"/>
    </reaction>
    <physiologicalReaction direction="left-to-right" evidence="14">
        <dbReference type="Rhea" id="RHEA:40320"/>
    </physiologicalReaction>
</comment>
<sequence>MAPLGEGSDDPLLPDLPRGPLHAARARASFPWKELALFWEGPDMLRFKKNIFSALENDPLFAHPPGSLSLEKYRELNFLRCKRVFEYDFLRVEDLLGSPQRTFGSAIYNSGSERHFKYLPKIFNMEIFGCFALTEVSHGSNTKAMRTTAHYDPTTEEIIIHSPDFEAAKFWVGNMGKTATHAVVFAQLYTPGGQCHGLHPFVVQIRDPKTLLPMPGVMVGDIGKKLGQNGLDNGFAMFHKDARQHFSESLGSLSSGRVAIAGMSVVNLKLAVSIALRFSATRRQFGPADEEEAPVLEYPMQQWRLLPYLAAAYALDHFSKSLFLDLVELQQGLLGKDRSTRQAELGREIHALASAGKPLASWTAQRGIQECREACGGHGYLAMNRLGDLRDDNDPNCTYEGDNNVLLQQTSNYLLGLLVHRDQGGARIESPLKTVDFLEAYPNILGHRFEGCSPEDCLDSSVPLAAYEWLVCYLLRESYQKLNQEKQSGSNDFEARNNCQVYCCRPLALAFLELTVVRRFHEHVHQPHVPPSLRAVLGRLSALYALWSLDQHTALLYRGGYFSGEQAGKMVENAILALCAQLKDDSVALVDVIAPPDFILDSPIGRADGELYKNLWSAVLQESKVLERASWWSEFSANKPVIGSLKSKL</sequence>
<dbReference type="Gene3D" id="2.40.110.10">
    <property type="entry name" value="Butyryl-CoA Dehydrogenase, subunit A, domain 2"/>
    <property type="match status" value="1"/>
</dbReference>
<evidence type="ECO:0000256" key="13">
    <source>
        <dbReference type="ARBA" id="ARBA00036893"/>
    </source>
</evidence>
<comment type="function">
    <text evidence="16">Oxidizes the CoA-esters of 2-methyl-branched fatty acids.</text>
</comment>
<feature type="binding site" evidence="19">
    <location>
        <position position="134"/>
    </location>
    <ligand>
        <name>FAD</name>
        <dbReference type="ChEBI" id="CHEBI:57692"/>
    </ligand>
</feature>
<keyword evidence="23" id="KW-1185">Reference proteome</keyword>
<dbReference type="GO" id="GO:0005777">
    <property type="term" value="C:peroxisome"/>
    <property type="evidence" value="ECO:0007669"/>
    <property type="project" value="UniProtKB-SubCell"/>
</dbReference>
<evidence type="ECO:0000256" key="6">
    <source>
        <dbReference type="ARBA" id="ARBA00022827"/>
    </source>
</evidence>
<keyword evidence="10" id="KW-0576">Peroxisome</keyword>
<organism evidence="22 23">
    <name type="scientific">Balaenoptera physalus</name>
    <name type="common">Fin whale</name>
    <name type="synonym">Balaena physalus</name>
    <dbReference type="NCBI Taxonomy" id="9770"/>
    <lineage>
        <taxon>Eukaryota</taxon>
        <taxon>Metazoa</taxon>
        <taxon>Chordata</taxon>
        <taxon>Craniata</taxon>
        <taxon>Vertebrata</taxon>
        <taxon>Euteleostomi</taxon>
        <taxon>Mammalia</taxon>
        <taxon>Eutheria</taxon>
        <taxon>Laurasiatheria</taxon>
        <taxon>Artiodactyla</taxon>
        <taxon>Whippomorpha</taxon>
        <taxon>Cetacea</taxon>
        <taxon>Mysticeti</taxon>
        <taxon>Balaenopteridae</taxon>
        <taxon>Balaenoptera</taxon>
    </lineage>
</organism>
<evidence type="ECO:0000256" key="8">
    <source>
        <dbReference type="ARBA" id="ARBA00023002"/>
    </source>
</evidence>
<dbReference type="InterPro" id="IPR055060">
    <property type="entry name" value="ACOX_C_alpha1"/>
</dbReference>
<feature type="domain" description="Acyl-CoA oxidase C-terminal" evidence="20">
    <location>
        <begin position="461"/>
        <end position="636"/>
    </location>
</feature>
<protein>
    <recommendedName>
        <fullName evidence="17">Acyl-coenzyme A oxidase</fullName>
    </recommendedName>
</protein>
<evidence type="ECO:0000256" key="18">
    <source>
        <dbReference type="PIRSR" id="PIRSR000168-1"/>
    </source>
</evidence>
<evidence type="ECO:0000256" key="3">
    <source>
        <dbReference type="ARBA" id="ARBA00004846"/>
    </source>
</evidence>
<accession>A0A6A1Q987</accession>
<evidence type="ECO:0000256" key="5">
    <source>
        <dbReference type="ARBA" id="ARBA00022630"/>
    </source>
</evidence>
<comment type="similarity">
    <text evidence="4 17">Belongs to the acyl-CoA oxidase family.</text>
</comment>
<dbReference type="EMBL" id="SGJD01000644">
    <property type="protein sequence ID" value="KAB0404187.1"/>
    <property type="molecule type" value="Genomic_DNA"/>
</dbReference>
<evidence type="ECO:0000313" key="23">
    <source>
        <dbReference type="Proteomes" id="UP000437017"/>
    </source>
</evidence>
<evidence type="ECO:0000259" key="20">
    <source>
        <dbReference type="Pfam" id="PF01756"/>
    </source>
</evidence>
<dbReference type="InterPro" id="IPR002655">
    <property type="entry name" value="Acyl-CoA_oxidase_C"/>
</dbReference>
<proteinExistence type="inferred from homology"/>
<dbReference type="InterPro" id="IPR012258">
    <property type="entry name" value="Acyl-CoA_oxidase"/>
</dbReference>
<dbReference type="FunFam" id="1.20.140.10:FF:000010">
    <property type="entry name" value="Acyl-coenzyme A oxidase"/>
    <property type="match status" value="1"/>
</dbReference>
<dbReference type="FunFam" id="1.20.140.10:FF:000007">
    <property type="entry name" value="Acyl-coenzyme A oxidase"/>
    <property type="match status" value="1"/>
</dbReference>
<comment type="catalytic activity">
    <reaction evidence="12">
        <text>hexadecanedioyl-CoA + O2 = (2E)-hexadecenedioyl-CoA + H2O2</text>
        <dbReference type="Rhea" id="RHEA:40275"/>
        <dbReference type="ChEBI" id="CHEBI:15379"/>
        <dbReference type="ChEBI" id="CHEBI:16240"/>
        <dbReference type="ChEBI" id="CHEBI:77075"/>
        <dbReference type="ChEBI" id="CHEBI:77085"/>
    </reaction>
    <physiologicalReaction direction="left-to-right" evidence="12">
        <dbReference type="Rhea" id="RHEA:40276"/>
    </physiologicalReaction>
</comment>
<dbReference type="GO" id="GO:0055088">
    <property type="term" value="P:lipid homeostasis"/>
    <property type="evidence" value="ECO:0007669"/>
    <property type="project" value="TreeGrafter"/>
</dbReference>
<comment type="catalytic activity">
    <reaction evidence="11">
        <text>a 2,3-saturated acyl-CoA + O2 = a (2E)-enoyl-CoA + H2O2</text>
        <dbReference type="Rhea" id="RHEA:38959"/>
        <dbReference type="ChEBI" id="CHEBI:15379"/>
        <dbReference type="ChEBI" id="CHEBI:16240"/>
        <dbReference type="ChEBI" id="CHEBI:58856"/>
        <dbReference type="ChEBI" id="CHEBI:65111"/>
        <dbReference type="EC" id="1.3.3.6"/>
    </reaction>
    <physiologicalReaction direction="left-to-right" evidence="11">
        <dbReference type="Rhea" id="RHEA:38960"/>
    </physiologicalReaction>
</comment>
<keyword evidence="5 17" id="KW-0285">Flavoprotein</keyword>
<keyword evidence="8" id="KW-0560">Oxidoreductase</keyword>
<dbReference type="PANTHER" id="PTHR10909">
    <property type="entry name" value="ELECTRON TRANSPORT OXIDOREDUCTASE"/>
    <property type="match status" value="1"/>
</dbReference>
<dbReference type="Pfam" id="PF01756">
    <property type="entry name" value="ACOX"/>
    <property type="match status" value="1"/>
</dbReference>
<keyword evidence="6 17" id="KW-0274">FAD</keyword>
<evidence type="ECO:0000256" key="10">
    <source>
        <dbReference type="ARBA" id="ARBA00023140"/>
    </source>
</evidence>
<feature type="active site" description="Proton acceptor" evidence="18">
    <location>
        <position position="400"/>
    </location>
</feature>
<feature type="binding site" evidence="19">
    <location>
        <position position="173"/>
    </location>
    <ligand>
        <name>FAD</name>
        <dbReference type="ChEBI" id="CHEBI:57692"/>
    </ligand>
</feature>
<dbReference type="InterPro" id="IPR009100">
    <property type="entry name" value="AcylCoA_DH/oxidase_NM_dom_sf"/>
</dbReference>
<evidence type="ECO:0000256" key="4">
    <source>
        <dbReference type="ARBA" id="ARBA00006288"/>
    </source>
</evidence>
<dbReference type="PANTHER" id="PTHR10909:SF390">
    <property type="entry name" value="PEROXISOMAL ACYL-COENZYME A OXIDASE 3"/>
    <property type="match status" value="1"/>
</dbReference>
<dbReference type="OrthoDB" id="538336at2759"/>
<feature type="domain" description="Acyl-CoA oxidase C-alpha1" evidence="21">
    <location>
        <begin position="251"/>
        <end position="415"/>
    </location>
</feature>
<dbReference type="InterPro" id="IPR036250">
    <property type="entry name" value="AcylCo_DH-like_C"/>
</dbReference>
<dbReference type="PIRSF" id="PIRSF000168">
    <property type="entry name" value="Acyl-CoA_oxidase"/>
    <property type="match status" value="1"/>
</dbReference>
<evidence type="ECO:0000256" key="17">
    <source>
        <dbReference type="PIRNR" id="PIRNR000168"/>
    </source>
</evidence>
<dbReference type="GO" id="GO:0033540">
    <property type="term" value="P:fatty acid beta-oxidation using acyl-CoA oxidase"/>
    <property type="evidence" value="ECO:0007669"/>
    <property type="project" value="TreeGrafter"/>
</dbReference>
<evidence type="ECO:0000256" key="2">
    <source>
        <dbReference type="ARBA" id="ARBA00004275"/>
    </source>
</evidence>
<keyword evidence="7" id="KW-0276">Fatty acid metabolism</keyword>
<dbReference type="Gene3D" id="1.20.140.10">
    <property type="entry name" value="Butyryl-CoA Dehydrogenase, subunit A, domain 3"/>
    <property type="match status" value="2"/>
</dbReference>
<evidence type="ECO:0000259" key="21">
    <source>
        <dbReference type="Pfam" id="PF22924"/>
    </source>
</evidence>
<dbReference type="GO" id="GO:0005504">
    <property type="term" value="F:fatty acid binding"/>
    <property type="evidence" value="ECO:0007669"/>
    <property type="project" value="TreeGrafter"/>
</dbReference>
<comment type="subcellular location">
    <subcellularLocation>
        <location evidence="2">Peroxisome</location>
    </subcellularLocation>
</comment>
<evidence type="ECO:0000256" key="7">
    <source>
        <dbReference type="ARBA" id="ARBA00022832"/>
    </source>
</evidence>
<evidence type="ECO:0000256" key="19">
    <source>
        <dbReference type="PIRSR" id="PIRSR000168-2"/>
    </source>
</evidence>
<dbReference type="FunFam" id="2.40.110.10:FF:000005">
    <property type="entry name" value="Acyl-coenzyme A oxidase"/>
    <property type="match status" value="1"/>
</dbReference>
<evidence type="ECO:0000256" key="14">
    <source>
        <dbReference type="ARBA" id="ARBA00048405"/>
    </source>
</evidence>
<evidence type="ECO:0000256" key="15">
    <source>
        <dbReference type="ARBA" id="ARBA00053000"/>
    </source>
</evidence>
<dbReference type="Proteomes" id="UP000437017">
    <property type="component" value="Unassembled WGS sequence"/>
</dbReference>